<feature type="compositionally biased region" description="Polar residues" evidence="1">
    <location>
        <begin position="540"/>
        <end position="557"/>
    </location>
</feature>
<feature type="region of interest" description="Disordered" evidence="1">
    <location>
        <begin position="473"/>
        <end position="592"/>
    </location>
</feature>
<feature type="compositionally biased region" description="Polar residues" evidence="1">
    <location>
        <begin position="502"/>
        <end position="524"/>
    </location>
</feature>
<name>L0AW11_THEEQ</name>
<accession>L0AW11</accession>
<dbReference type="VEuPathDB" id="PiroplasmaDB:BEWA_020680"/>
<dbReference type="KEGG" id="beq:BEWA_020680"/>
<gene>
    <name evidence="2" type="ORF">BEWA_020680</name>
</gene>
<keyword evidence="3" id="KW-1185">Reference proteome</keyword>
<evidence type="ECO:0000313" key="2">
    <source>
        <dbReference type="EMBL" id="AFZ79221.1"/>
    </source>
</evidence>
<protein>
    <submittedName>
        <fullName evidence="2">Uncharacterized protein</fullName>
    </submittedName>
</protein>
<sequence length="644" mass="71955">MGITYSVIADISQNVSNGTKTYYGKNGNTIGLTRSNEPKIKTKDRGNEEEPLKNYKQYHHKFPENNAWWSVTYELEAINHGSNKQEGLNKVGFKTYKALKVVYWLRDEHNSFPLIIGLGTDTVTYFKRSETITNRWEKADKIIHPADLSDYNRVLCELNKNFRNVVIVSINADNKQNYCGHPSVKQGESTPNDCEEKPTFPTVKVTCNGWTTKGFDRYNHKLCDNTSMRILSALYSDSVYSFEKRDVYTQISEVNVYYSSDDAARKKPLITELVISTGISEYYTFNDGFTKIDLDGNGLTCHLDELNCRQNNIVVANVSKKENYCCKCRCERDKERIRVTKNTGSANAPSGYSIYEHTLESTGDQASPKPSFNKHRFRDDPKDFTWSESSMTDIKKVYVYFCDNNTNMPLLIYVDKGSGYGKWFKRTSGGSTTWISDDSSSLQSKFPESEANGEINKALLEICKVFKLNCEHPSSSDNGKASGEPALGGKAKGPKQGDSETDSSLNSPFPETKTSSVERSNSIETVPKIEITQEGRDNSGQDQPSDPNKTNVANSNIREGEGHTNGIDDIEQSNNSENGNLSPSPKNSPTVPLELPISLEKVRQFFESIGFTTDKLIKAASIGGFGAVSIGTGKLIHFCITRPV</sequence>
<feature type="compositionally biased region" description="Polar residues" evidence="1">
    <location>
        <begin position="430"/>
        <end position="446"/>
    </location>
</feature>
<dbReference type="EMBL" id="CP001669">
    <property type="protein sequence ID" value="AFZ79221.1"/>
    <property type="molecule type" value="Genomic_DNA"/>
</dbReference>
<proteinExistence type="predicted"/>
<feature type="region of interest" description="Disordered" evidence="1">
    <location>
        <begin position="430"/>
        <end position="449"/>
    </location>
</feature>
<dbReference type="RefSeq" id="XP_004828887.1">
    <property type="nucleotide sequence ID" value="XM_004828830.1"/>
</dbReference>
<evidence type="ECO:0000256" key="1">
    <source>
        <dbReference type="SAM" id="MobiDB-lite"/>
    </source>
</evidence>
<dbReference type="AlphaFoldDB" id="L0AW11"/>
<dbReference type="Proteomes" id="UP000031512">
    <property type="component" value="Chromosome 1"/>
</dbReference>
<dbReference type="GeneID" id="15803504"/>
<evidence type="ECO:0000313" key="3">
    <source>
        <dbReference type="Proteomes" id="UP000031512"/>
    </source>
</evidence>
<organism evidence="2 3">
    <name type="scientific">Theileria equi strain WA</name>
    <dbReference type="NCBI Taxonomy" id="1537102"/>
    <lineage>
        <taxon>Eukaryota</taxon>
        <taxon>Sar</taxon>
        <taxon>Alveolata</taxon>
        <taxon>Apicomplexa</taxon>
        <taxon>Aconoidasida</taxon>
        <taxon>Piroplasmida</taxon>
        <taxon>Theileriidae</taxon>
        <taxon>Theileria</taxon>
    </lineage>
</organism>
<feature type="compositionally biased region" description="Polar residues" evidence="1">
    <location>
        <begin position="572"/>
        <end position="590"/>
    </location>
</feature>
<reference evidence="2 3" key="1">
    <citation type="journal article" date="2012" name="BMC Genomics">
        <title>Comparative genomic analysis and phylogenetic position of Theileria equi.</title>
        <authorList>
            <person name="Kappmeyer L.S."/>
            <person name="Thiagarajan M."/>
            <person name="Herndon D.R."/>
            <person name="Ramsay J.D."/>
            <person name="Caler E."/>
            <person name="Djikeng A."/>
            <person name="Gillespie J.J."/>
            <person name="Lau A.O."/>
            <person name="Roalson E.H."/>
            <person name="Silva J.C."/>
            <person name="Silva M.G."/>
            <person name="Suarez C.E."/>
            <person name="Ueti M.W."/>
            <person name="Nene V.M."/>
            <person name="Mealey R.H."/>
            <person name="Knowles D.P."/>
            <person name="Brayton K.A."/>
        </authorList>
    </citation>
    <scope>NUCLEOTIDE SEQUENCE [LARGE SCALE GENOMIC DNA]</scope>
    <source>
        <strain evidence="2 3">WA</strain>
    </source>
</reference>